<evidence type="ECO:0000313" key="2">
    <source>
        <dbReference type="Proteomes" id="UP000063063"/>
    </source>
</evidence>
<dbReference type="RefSeq" id="XP_010696999.1">
    <property type="nucleotide sequence ID" value="XM_010698697.1"/>
</dbReference>
<dbReference type="OrthoDB" id="260710at2759"/>
<name>A0A088S4E5_LEIPA</name>
<dbReference type="GeneID" id="22573024"/>
<dbReference type="VEuPathDB" id="TriTrypDB:LPAL13_120006600"/>
<dbReference type="AlphaFoldDB" id="A0A088S4E5"/>
<evidence type="ECO:0000313" key="1">
    <source>
        <dbReference type="EMBL" id="AIN96346.1"/>
    </source>
</evidence>
<reference evidence="1 2" key="1">
    <citation type="journal article" date="2015" name="Sci. Rep.">
        <title>The genome of Leishmania panamensis: insights into genomics of the L. (Viannia) subgenus.</title>
        <authorList>
            <person name="Llanes A."/>
            <person name="Restrepo C.M."/>
            <person name="Vecchio G.D."/>
            <person name="Anguizola F.J."/>
            <person name="Lleonart R."/>
        </authorList>
    </citation>
    <scope>NUCLEOTIDE SEQUENCE [LARGE SCALE GENOMIC DNA]</scope>
    <source>
        <strain evidence="1 2">MHOM/PA/94/PSC-1</strain>
    </source>
</reference>
<gene>
    <name evidence="1" type="ORF">LPMP_120180</name>
</gene>
<protein>
    <submittedName>
        <fullName evidence="1">Uncharacterized protein</fullName>
    </submittedName>
</protein>
<accession>A0A088S4E5</accession>
<keyword evidence="2" id="KW-1185">Reference proteome</keyword>
<organism evidence="1 2">
    <name type="scientific">Leishmania panamensis</name>
    <dbReference type="NCBI Taxonomy" id="5679"/>
    <lineage>
        <taxon>Eukaryota</taxon>
        <taxon>Discoba</taxon>
        <taxon>Euglenozoa</taxon>
        <taxon>Kinetoplastea</taxon>
        <taxon>Metakinetoplastina</taxon>
        <taxon>Trypanosomatida</taxon>
        <taxon>Trypanosomatidae</taxon>
        <taxon>Leishmaniinae</taxon>
        <taxon>Leishmania</taxon>
        <taxon>Leishmania guyanensis species complex</taxon>
    </lineage>
</organism>
<dbReference type="KEGG" id="lpan:LPMP_120180"/>
<dbReference type="Proteomes" id="UP000063063">
    <property type="component" value="Chromosome 12"/>
</dbReference>
<dbReference type="eggNOG" id="ENOG502SJBQ">
    <property type="taxonomic scope" value="Eukaryota"/>
</dbReference>
<proteinExistence type="predicted"/>
<dbReference type="VEuPathDB" id="TriTrypDB:LPMP_120180"/>
<sequence>MPSRAAAARTIQAWLRRRRELQYAHRLLLCLHVMKVLRAPDQLHCSDSVNPLVFLALGEVTSSSSCSVEHRVPVEESLFTRLYEVVVEYESALRLENYTRQLLFEEYCATSDAARLASQAMRHMLQQRHPALRPLSLSVEVMQQAVAGFTSAPQLTADSTMTAAEKLQAYLSPAHFAWWRTPQVPSIVSASVSTAAPLHTNGMVNNVRPQPPLPLRIEHSNTHAAESPQGERWGPVYMEVDDQEEETSNYEVAVNAAYTREREAAESAALLAAQQATMARCPTGFTAHDGRQPAGVSLYNASSTFLPEEDDISLVVQPVLGCVAQRCCHSVHEYLDPAPSLMPSPVMLNESQAGRETTTQVCAVCELDGVVASPYSNCGKAAERWEEDMLHPCDTCGALVHLCCAYSGATADTHFCCGHCCSGGGTA</sequence>
<dbReference type="EMBL" id="CP009381">
    <property type="protein sequence ID" value="AIN96346.1"/>
    <property type="molecule type" value="Genomic_DNA"/>
</dbReference>